<dbReference type="InterPro" id="IPR027417">
    <property type="entry name" value="P-loop_NTPase"/>
</dbReference>
<feature type="domain" description="PLD phosphodiesterase" evidence="2">
    <location>
        <begin position="172"/>
        <end position="198"/>
    </location>
</feature>
<dbReference type="Proteomes" id="UP001193035">
    <property type="component" value="Unassembled WGS sequence"/>
</dbReference>
<feature type="compositionally biased region" description="Basic and acidic residues" evidence="1">
    <location>
        <begin position="654"/>
        <end position="664"/>
    </location>
</feature>
<gene>
    <name evidence="3" type="ORF">FGK63_04550</name>
</gene>
<proteinExistence type="predicted"/>
<reference evidence="3 4" key="1">
    <citation type="submission" date="2019-05" db="EMBL/GenBank/DDBJ databases">
        <title>Ruegeria sp. nov., isolated from tidal flat.</title>
        <authorList>
            <person name="Kim W."/>
        </authorList>
    </citation>
    <scope>NUCLEOTIDE SEQUENCE [LARGE SCALE GENOMIC DNA]</scope>
    <source>
        <strain evidence="3 4">CAU 1488</strain>
    </source>
</reference>
<dbReference type="Gene3D" id="3.40.50.300">
    <property type="entry name" value="P-loop containing nucleotide triphosphate hydrolases"/>
    <property type="match status" value="1"/>
</dbReference>
<dbReference type="CDD" id="cd09117">
    <property type="entry name" value="PLDc_Bfil_DEXD_like"/>
    <property type="match status" value="1"/>
</dbReference>
<dbReference type="RefSeq" id="WP_138840391.1">
    <property type="nucleotide sequence ID" value="NZ_VCPD01000001.1"/>
</dbReference>
<dbReference type="SUPFAM" id="SSF52540">
    <property type="entry name" value="P-loop containing nucleoside triphosphate hydrolases"/>
    <property type="match status" value="1"/>
</dbReference>
<sequence>MARERADSFISRFLFRGSKEREQEAVGVDVEPTPAAESATDHELVWATNGEQSVQKLVERTLNGSQALVVTGYQDFLSAMSIILRVRPSIVSEPPETIRIIFGTNTDNQGRLDGSGRGLSEEARDYFLETRGLSLRSLDELRAVLAYDAIASGAISLRILDSDLARERFGRTHAMLHAKLFISDAGALAGSANFSVGGLRRNLEYVDDLQAFPDLAATRRRAAEDFWTLGTDWTEQALEILRALLRPVSAEEALARTVHEMTSFLPWRVGGDGAAGRPPLPFQTDLVYEAAGTAYEHGFAFVEAPTGAGKTDIGKHLATVLPTMHSSVVLRHGNERPDQTRNGALGIIPASVFRNWDKSKPANLNLIKHSHLSRSKGEEAEELEEINRGVRSSASMIVDESHRLNSRYLAPSRRSLVFEQSPAIWTSCLSATLMGNQGLDGLLAFHERRASIYVPPEITARINDNLKRGRERALELNTLRALRQNFEDRQRSGMEDMFQSEADLAQPIEEAEERLAGKRLDPREIQADMADALAPYVVRRQRHCVGESKKRGPGIYSYPEIESIRIDAELTPEQSAILDEIRRLAESISTGTTLVSADPKRAGHTEVRFHDKARIHIRNFLAILRSSITFAREDWERRRAADADARGRTSIGESLRRSERESRGGKTATITITPKSGELPLDKRTTTPICDRIGELLQSPELDAIDEQRAEHMAEMLNQHRQVIFLSERIGVLEVYARLLSSRKGPKPDVILVAANHKLGPGTGITVARNGAEAQEYLALDGKKASDDHRRAMFMTFQMAEGINLQRARALGIVGVTSDIKSMLQGLGRIDRIDSPHSKITYTTFDLPGLVLSSDKKGRDRIESIALLSGVGASDLADKYLEFSAGDLTDLILEQHKKPRPLRRNNLYDLVEDMRRNLPINLLQSMERIKPQSLWGSELCLLAGKSPMTIIALGGRSPSLIEASYLPPRLLAVREIDDRQEIIRDQPEVTRLLREAYIETVEADKHRDRPKEADLSSVIEGLQPTLEGLAHWDIRPERTVSLLESLDRFLASGPSKNQGYNRFGNLTLPSLEKLAEAWAQELDPYWIEAKKDVSQRSEKEMEIPDYLGIDAIYGFFAQQPSKTLSEVRARMEELVGAAEHASRYANTQILDRIAVIFQVAAKPD</sequence>
<evidence type="ECO:0000313" key="4">
    <source>
        <dbReference type="Proteomes" id="UP001193035"/>
    </source>
</evidence>
<evidence type="ECO:0000259" key="2">
    <source>
        <dbReference type="PROSITE" id="PS50035"/>
    </source>
</evidence>
<evidence type="ECO:0000313" key="3">
    <source>
        <dbReference type="EMBL" id="TMV10334.1"/>
    </source>
</evidence>
<accession>A0ABY2X5L1</accession>
<dbReference type="PROSITE" id="PS50035">
    <property type="entry name" value="PLD"/>
    <property type="match status" value="1"/>
</dbReference>
<organism evidence="3 4">
    <name type="scientific">Ruegeria sediminis</name>
    <dbReference type="NCBI Taxonomy" id="2583820"/>
    <lineage>
        <taxon>Bacteria</taxon>
        <taxon>Pseudomonadati</taxon>
        <taxon>Pseudomonadota</taxon>
        <taxon>Alphaproteobacteria</taxon>
        <taxon>Rhodobacterales</taxon>
        <taxon>Roseobacteraceae</taxon>
        <taxon>Ruegeria</taxon>
    </lineage>
</organism>
<dbReference type="SUPFAM" id="SSF56024">
    <property type="entry name" value="Phospholipase D/nuclease"/>
    <property type="match status" value="1"/>
</dbReference>
<dbReference type="EMBL" id="VCPD01000001">
    <property type="protein sequence ID" value="TMV10334.1"/>
    <property type="molecule type" value="Genomic_DNA"/>
</dbReference>
<evidence type="ECO:0000256" key="1">
    <source>
        <dbReference type="SAM" id="MobiDB-lite"/>
    </source>
</evidence>
<protein>
    <recommendedName>
        <fullName evidence="2">PLD phosphodiesterase domain-containing protein</fullName>
    </recommendedName>
</protein>
<keyword evidence="4" id="KW-1185">Reference proteome</keyword>
<name>A0ABY2X5L1_9RHOB</name>
<comment type="caution">
    <text evidence="3">The sequence shown here is derived from an EMBL/GenBank/DDBJ whole genome shotgun (WGS) entry which is preliminary data.</text>
</comment>
<feature type="region of interest" description="Disordered" evidence="1">
    <location>
        <begin position="646"/>
        <end position="666"/>
    </location>
</feature>
<dbReference type="InterPro" id="IPR001736">
    <property type="entry name" value="PLipase_D/transphosphatidylase"/>
</dbReference>